<dbReference type="EMBL" id="BIFQ01000001">
    <property type="protein sequence ID" value="GCE05360.1"/>
    <property type="molecule type" value="Genomic_DNA"/>
</dbReference>
<evidence type="ECO:0000256" key="15">
    <source>
        <dbReference type="SAM" id="Phobius"/>
    </source>
</evidence>
<evidence type="ECO:0000256" key="1">
    <source>
        <dbReference type="ARBA" id="ARBA00004370"/>
    </source>
</evidence>
<dbReference type="PANTHER" id="PTHR24363:SF0">
    <property type="entry name" value="SERINE_THREONINE KINASE LIKE DOMAIN CONTAINING 1"/>
    <property type="match status" value="1"/>
</dbReference>
<keyword evidence="9 15" id="KW-1133">Transmembrane helix</keyword>
<dbReference type="InterPro" id="IPR026870">
    <property type="entry name" value="Zinc_ribbon_dom"/>
</dbReference>
<dbReference type="Pfam" id="PF13240">
    <property type="entry name" value="Zn_Ribbon_1"/>
    <property type="match status" value="1"/>
</dbReference>
<keyword evidence="18" id="KW-1185">Reference proteome</keyword>
<dbReference type="PROSITE" id="PS00108">
    <property type="entry name" value="PROTEIN_KINASE_ST"/>
    <property type="match status" value="1"/>
</dbReference>
<dbReference type="Gene3D" id="3.30.200.20">
    <property type="entry name" value="Phosphorylase Kinase, domain 1"/>
    <property type="match status" value="1"/>
</dbReference>
<dbReference type="PROSITE" id="PS50011">
    <property type="entry name" value="PROTEIN_KINASE_DOM"/>
    <property type="match status" value="1"/>
</dbReference>
<dbReference type="RefSeq" id="WP_126596407.1">
    <property type="nucleotide sequence ID" value="NZ_BIFQ01000001.1"/>
</dbReference>
<comment type="catalytic activity">
    <reaction evidence="11">
        <text>L-threonyl-[protein] + ATP = O-phospho-L-threonyl-[protein] + ADP + H(+)</text>
        <dbReference type="Rhea" id="RHEA:46608"/>
        <dbReference type="Rhea" id="RHEA-COMP:11060"/>
        <dbReference type="Rhea" id="RHEA-COMP:11605"/>
        <dbReference type="ChEBI" id="CHEBI:15378"/>
        <dbReference type="ChEBI" id="CHEBI:30013"/>
        <dbReference type="ChEBI" id="CHEBI:30616"/>
        <dbReference type="ChEBI" id="CHEBI:61977"/>
        <dbReference type="ChEBI" id="CHEBI:456216"/>
        <dbReference type="EC" id="2.7.11.1"/>
    </reaction>
</comment>
<dbReference type="GO" id="GO:0004674">
    <property type="term" value="F:protein serine/threonine kinase activity"/>
    <property type="evidence" value="ECO:0007669"/>
    <property type="project" value="UniProtKB-KW"/>
</dbReference>
<dbReference type="InterPro" id="IPR011009">
    <property type="entry name" value="Kinase-like_dom_sf"/>
</dbReference>
<feature type="transmembrane region" description="Helical" evidence="15">
    <location>
        <begin position="440"/>
        <end position="463"/>
    </location>
</feature>
<protein>
    <recommendedName>
        <fullName evidence="2">non-specific serine/threonine protein kinase</fullName>
        <ecNumber evidence="2">2.7.11.1</ecNumber>
    </recommendedName>
</protein>
<gene>
    <name evidence="17" type="ORF">KDAU_26890</name>
</gene>
<evidence type="ECO:0000259" key="16">
    <source>
        <dbReference type="PROSITE" id="PS50011"/>
    </source>
</evidence>
<evidence type="ECO:0000313" key="18">
    <source>
        <dbReference type="Proteomes" id="UP000287224"/>
    </source>
</evidence>
<feature type="compositionally biased region" description="Polar residues" evidence="14">
    <location>
        <begin position="353"/>
        <end position="369"/>
    </location>
</feature>
<dbReference type="EC" id="2.7.11.1" evidence="2"/>
<accession>A0A401ZEQ5</accession>
<dbReference type="Proteomes" id="UP000287224">
    <property type="component" value="Unassembled WGS sequence"/>
</dbReference>
<evidence type="ECO:0000256" key="12">
    <source>
        <dbReference type="ARBA" id="ARBA00048679"/>
    </source>
</evidence>
<dbReference type="InterPro" id="IPR001828">
    <property type="entry name" value="ANF_lig-bd_rcpt"/>
</dbReference>
<dbReference type="SUPFAM" id="SSF53822">
    <property type="entry name" value="Periplasmic binding protein-like I"/>
    <property type="match status" value="1"/>
</dbReference>
<dbReference type="InterPro" id="IPR008271">
    <property type="entry name" value="Ser/Thr_kinase_AS"/>
</dbReference>
<evidence type="ECO:0000256" key="5">
    <source>
        <dbReference type="ARBA" id="ARBA00022692"/>
    </source>
</evidence>
<dbReference type="Pfam" id="PF01094">
    <property type="entry name" value="ANF_receptor"/>
    <property type="match status" value="1"/>
</dbReference>
<feature type="region of interest" description="Disordered" evidence="14">
    <location>
        <begin position="348"/>
        <end position="432"/>
    </location>
</feature>
<keyword evidence="6 13" id="KW-0547">Nucleotide-binding</keyword>
<keyword evidence="3" id="KW-0723">Serine/threonine-protein kinase</keyword>
<dbReference type="GO" id="GO:0005524">
    <property type="term" value="F:ATP binding"/>
    <property type="evidence" value="ECO:0007669"/>
    <property type="project" value="UniProtKB-UniRule"/>
</dbReference>
<evidence type="ECO:0000256" key="3">
    <source>
        <dbReference type="ARBA" id="ARBA00022527"/>
    </source>
</evidence>
<dbReference type="Gene3D" id="3.40.50.2300">
    <property type="match status" value="2"/>
</dbReference>
<dbReference type="SMART" id="SM00220">
    <property type="entry name" value="S_TKc"/>
    <property type="match status" value="1"/>
</dbReference>
<evidence type="ECO:0000256" key="4">
    <source>
        <dbReference type="ARBA" id="ARBA00022679"/>
    </source>
</evidence>
<dbReference type="AlphaFoldDB" id="A0A401ZEQ5"/>
<dbReference type="SUPFAM" id="SSF56112">
    <property type="entry name" value="Protein kinase-like (PK-like)"/>
    <property type="match status" value="1"/>
</dbReference>
<comment type="caution">
    <text evidence="17">The sequence shown here is derived from an EMBL/GenBank/DDBJ whole genome shotgun (WGS) entry which is preliminary data.</text>
</comment>
<evidence type="ECO:0000256" key="13">
    <source>
        <dbReference type="PROSITE-ProRule" id="PRU10141"/>
    </source>
</evidence>
<dbReference type="InterPro" id="IPR017441">
    <property type="entry name" value="Protein_kinase_ATP_BS"/>
</dbReference>
<keyword evidence="4" id="KW-0808">Transferase</keyword>
<reference evidence="18" key="1">
    <citation type="submission" date="2018-12" db="EMBL/GenBank/DDBJ databases">
        <title>Tengunoibacter tsumagoiensis gen. nov., sp. nov., Dictyobacter kobayashii sp. nov., D. alpinus sp. nov., and D. joshuensis sp. nov. and description of Dictyobacteraceae fam. nov. within the order Ktedonobacterales isolated from Tengu-no-mugimeshi.</title>
        <authorList>
            <person name="Wang C.M."/>
            <person name="Zheng Y."/>
            <person name="Sakai Y."/>
            <person name="Toyoda A."/>
            <person name="Minakuchi Y."/>
            <person name="Abe K."/>
            <person name="Yokota A."/>
            <person name="Yabe S."/>
        </authorList>
    </citation>
    <scope>NUCLEOTIDE SEQUENCE [LARGE SCALE GENOMIC DNA]</scope>
    <source>
        <strain evidence="18">S-27</strain>
    </source>
</reference>
<evidence type="ECO:0000256" key="11">
    <source>
        <dbReference type="ARBA" id="ARBA00047899"/>
    </source>
</evidence>
<evidence type="ECO:0000256" key="8">
    <source>
        <dbReference type="ARBA" id="ARBA00022840"/>
    </source>
</evidence>
<organism evidence="17 18">
    <name type="scientific">Dictyobacter aurantiacus</name>
    <dbReference type="NCBI Taxonomy" id="1936993"/>
    <lineage>
        <taxon>Bacteria</taxon>
        <taxon>Bacillati</taxon>
        <taxon>Chloroflexota</taxon>
        <taxon>Ktedonobacteria</taxon>
        <taxon>Ktedonobacterales</taxon>
        <taxon>Dictyobacteraceae</taxon>
        <taxon>Dictyobacter</taxon>
    </lineage>
</organism>
<keyword evidence="10 15" id="KW-0472">Membrane</keyword>
<evidence type="ECO:0000256" key="9">
    <source>
        <dbReference type="ARBA" id="ARBA00022989"/>
    </source>
</evidence>
<feature type="region of interest" description="Disordered" evidence="14">
    <location>
        <begin position="214"/>
        <end position="240"/>
    </location>
</feature>
<evidence type="ECO:0000256" key="10">
    <source>
        <dbReference type="ARBA" id="ARBA00023136"/>
    </source>
</evidence>
<dbReference type="PROSITE" id="PS00107">
    <property type="entry name" value="PROTEIN_KINASE_ATP"/>
    <property type="match status" value="1"/>
</dbReference>
<dbReference type="Gene3D" id="1.10.510.10">
    <property type="entry name" value="Transferase(Phosphotransferase) domain 1"/>
    <property type="match status" value="1"/>
</dbReference>
<dbReference type="InterPro" id="IPR000719">
    <property type="entry name" value="Prot_kinase_dom"/>
</dbReference>
<dbReference type="Pfam" id="PF00069">
    <property type="entry name" value="Pkinase"/>
    <property type="match status" value="1"/>
</dbReference>
<dbReference type="InterPro" id="IPR028082">
    <property type="entry name" value="Peripla_BP_I"/>
</dbReference>
<evidence type="ECO:0000256" key="7">
    <source>
        <dbReference type="ARBA" id="ARBA00022777"/>
    </source>
</evidence>
<feature type="compositionally biased region" description="Polar residues" evidence="14">
    <location>
        <begin position="403"/>
        <end position="420"/>
    </location>
</feature>
<dbReference type="CDD" id="cd14014">
    <property type="entry name" value="STKc_PknB_like"/>
    <property type="match status" value="1"/>
</dbReference>
<keyword evidence="5 15" id="KW-0812">Transmembrane</keyword>
<feature type="compositionally biased region" description="Polar residues" evidence="14">
    <location>
        <begin position="384"/>
        <end position="396"/>
    </location>
</feature>
<evidence type="ECO:0000256" key="6">
    <source>
        <dbReference type="ARBA" id="ARBA00022741"/>
    </source>
</evidence>
<name>A0A401ZEQ5_9CHLR</name>
<keyword evidence="8 13" id="KW-0067">ATP-binding</keyword>
<evidence type="ECO:0000256" key="14">
    <source>
        <dbReference type="SAM" id="MobiDB-lite"/>
    </source>
</evidence>
<keyword evidence="7" id="KW-0418">Kinase</keyword>
<dbReference type="PANTHER" id="PTHR24363">
    <property type="entry name" value="SERINE/THREONINE PROTEIN KINASE"/>
    <property type="match status" value="1"/>
</dbReference>
<evidence type="ECO:0000256" key="2">
    <source>
        <dbReference type="ARBA" id="ARBA00012513"/>
    </source>
</evidence>
<feature type="domain" description="Protein kinase" evidence="16">
    <location>
        <begin position="55"/>
        <end position="313"/>
    </location>
</feature>
<comment type="subcellular location">
    <subcellularLocation>
        <location evidence="1">Membrane</location>
    </subcellularLocation>
</comment>
<evidence type="ECO:0000313" key="17">
    <source>
        <dbReference type="EMBL" id="GCE05360.1"/>
    </source>
</evidence>
<feature type="region of interest" description="Disordered" evidence="14">
    <location>
        <begin position="25"/>
        <end position="48"/>
    </location>
</feature>
<dbReference type="OrthoDB" id="136386at2"/>
<feature type="binding site" evidence="13">
    <location>
        <position position="85"/>
    </location>
    <ligand>
        <name>ATP</name>
        <dbReference type="ChEBI" id="CHEBI:30616"/>
    </ligand>
</feature>
<comment type="catalytic activity">
    <reaction evidence="12">
        <text>L-seryl-[protein] + ATP = O-phospho-L-seryl-[protein] + ADP + H(+)</text>
        <dbReference type="Rhea" id="RHEA:17989"/>
        <dbReference type="Rhea" id="RHEA-COMP:9863"/>
        <dbReference type="Rhea" id="RHEA-COMP:11604"/>
        <dbReference type="ChEBI" id="CHEBI:15378"/>
        <dbReference type="ChEBI" id="CHEBI:29999"/>
        <dbReference type="ChEBI" id="CHEBI:30616"/>
        <dbReference type="ChEBI" id="CHEBI:83421"/>
        <dbReference type="ChEBI" id="CHEBI:456216"/>
        <dbReference type="EC" id="2.7.11.1"/>
    </reaction>
</comment>
<proteinExistence type="predicted"/>
<sequence>MTCPYCGAELRDNVRFCGNCGNRVNESPDSSTPSNSNSAVASSLSPGSRLQGGRYVIKKILGQGGMGAALLATDIRLDGKSVVIKELISDNVDQNRRLEDVRNFKREVATLAHIDHPLVPNVTDHFQEGTRYFMVQEYVDGENLEERMNRANQPMNEREALICASEMLDVLDYLSQQMPPIVHRDIKPANIIIGTRDRRAHLVDFGIARADEARNAQRKQTSALGTPGYAPPEQYQGNADPRSDLYALAATLHHLLTNRDPRNHPPFYYPPARSLNPQLSPDIERVLTKALNNDINQRYQSATAMKNEIDTILRQRFGISGNIDSYTLGTSGPMRAISSAQTQIANSAADATLPSTPSGVSQPGIGNSATPPTLMPPPPPTLSAAGQGNAGASFTPVQPLPAFSNQPISQPGFSNQQISQPGFPYQPQQAQPRKKRRGGLIVLIAVLLLVLIAGGIFGGYSWLTASKGSAPISVTMIKGEPIGISDGTTAFDTTLEDGSLKTQAAQQLKQDKNNVNAAISLLNDATSKNSNDAEALIYKEDIHVIQSGNPYVTIVVATMLSGDQIQVGRDDLQGAYIAQKEYNDGAKLRNGTLVRLLIANSGSQTSTVATVAQQIVKLQQSDPTFAGVMGWPYSGRTQTAIQILSQNHIPMISQTSSSDALSNASPYFFRVVPPNKQQGTQAAIYAETVLHAKTVTVFYDPQDTYSQSLAQDFMQRYQGTDKNKVITENYTIGKADTIASAMHDSSSKATDLIYFSGYATDVSTLLSDLPPGTLPVMGGDALYELGGYQSSARANFNRLRFTSFAYPDEWDVLKYSSQKPAFFNEYSSAFNPDGQHPGGSYGFTRADNDVILSYDATVTVLSAYNIALNTGKQNPTPEDLHLALLKLNGANAIQGVSGQISIGANGDPVDKAILVLYVDQNGHIHMEPAYLGRFLKS</sequence>